<dbReference type="InterPro" id="IPR001492">
    <property type="entry name" value="Flagellin"/>
</dbReference>
<evidence type="ECO:0000256" key="2">
    <source>
        <dbReference type="ARBA" id="ARBA00023143"/>
    </source>
</evidence>
<dbReference type="KEGG" id="aant:HUK68_17315"/>
<keyword evidence="6" id="KW-0969">Cilium</keyword>
<dbReference type="Pfam" id="PF00669">
    <property type="entry name" value="Flagellin_N"/>
    <property type="match status" value="1"/>
</dbReference>
<evidence type="ECO:0000259" key="5">
    <source>
        <dbReference type="Pfam" id="PF00700"/>
    </source>
</evidence>
<evidence type="ECO:0000313" key="7">
    <source>
        <dbReference type="Proteomes" id="UP000509579"/>
    </source>
</evidence>
<dbReference type="PRINTS" id="PR00207">
    <property type="entry name" value="FLAGELLIN"/>
</dbReference>
<gene>
    <name evidence="6" type="ORF">HUK68_17315</name>
</gene>
<dbReference type="Gene3D" id="6.10.280.190">
    <property type="match status" value="1"/>
</dbReference>
<dbReference type="AlphaFoldDB" id="A0A6N1X5C1"/>
<dbReference type="Gene3D" id="1.20.1330.10">
    <property type="entry name" value="f41 fragment of flagellin, N-terminal domain"/>
    <property type="match status" value="1"/>
</dbReference>
<dbReference type="GO" id="GO:0005198">
    <property type="term" value="F:structural molecule activity"/>
    <property type="evidence" value="ECO:0007669"/>
    <property type="project" value="UniProtKB-UniRule"/>
</dbReference>
<comment type="similarity">
    <text evidence="1 3">Belongs to the bacterial flagellin family.</text>
</comment>
<proteinExistence type="inferred from homology"/>
<name>A0A6N1X5C1_9BURK</name>
<keyword evidence="2 3" id="KW-0975">Bacterial flagellum</keyword>
<feature type="domain" description="Flagellin C-terminal" evidence="5">
    <location>
        <begin position="438"/>
        <end position="523"/>
    </location>
</feature>
<accession>A0A6N1X5C1</accession>
<protein>
    <recommendedName>
        <fullName evidence="3">Flagellin</fullName>
    </recommendedName>
</protein>
<keyword evidence="3" id="KW-0964">Secreted</keyword>
<sequence length="525" mass="53807">MAATINTNIASINAQRNLSLSASSLATSMQRLSSGLRVNSAKDDAAGLAISERMNTQVKGLTVAARNANDGISLAQTAEGALGKVGDMLQRMRELAVQASNATNSKSDRTALQAEMTQLGAEIDRVAKQTNFNGQKILDGSFAGAVFQVGANSGDNVTLGALADTRSSKISTVNYGATALTFNVSDTPTPAIANYNQDVAAGALKIQVGSQVIDLEALPAATSSLERLGQTVTAINNKSADSGVTAYMSLKPGTSEYEIHLVSDQVDGDNQPRAVAFVGFNEATTGIGQPTGSTRTILSTEAGVTTALAALPATATAGAGGLAADTAKYSDVATAMGDPAATTTPKVSKTVEPLASALTAYNAALAAAIDNGTTPATLDIAAANKALATLQSAYATNIQDLNVVTNDGLGIGSAQTITNERGLDNIDITTQEGAWVALKKIDSAIDQINGARATLGAMQSRFETAVTNIDIQVENLSAARGRIVDADFAQETANLSRTQILQQAGTAMVAQANQLPQQVLQLLQS</sequence>
<dbReference type="InterPro" id="IPR001029">
    <property type="entry name" value="Flagellin_N"/>
</dbReference>
<evidence type="ECO:0000259" key="4">
    <source>
        <dbReference type="Pfam" id="PF00669"/>
    </source>
</evidence>
<keyword evidence="6" id="KW-0282">Flagellum</keyword>
<evidence type="ECO:0000256" key="1">
    <source>
        <dbReference type="ARBA" id="ARBA00005709"/>
    </source>
</evidence>
<dbReference type="GO" id="GO:0005576">
    <property type="term" value="C:extracellular region"/>
    <property type="evidence" value="ECO:0007669"/>
    <property type="project" value="UniProtKB-SubCell"/>
</dbReference>
<comment type="subcellular location">
    <subcellularLocation>
        <location evidence="3">Secreted</location>
    </subcellularLocation>
    <subcellularLocation>
        <location evidence="3">Bacterial flagellum</location>
    </subcellularLocation>
</comment>
<dbReference type="Pfam" id="PF00700">
    <property type="entry name" value="Flagellin_C"/>
    <property type="match status" value="1"/>
</dbReference>
<reference evidence="6 7" key="1">
    <citation type="submission" date="2020-06" db="EMBL/GenBank/DDBJ databases">
        <title>Acidovorax antarctica sp. nov., isolated from Corinth ice sheet soil, Antarctic Fields Peninsula.</title>
        <authorList>
            <person name="Xu Q."/>
            <person name="Peng F."/>
        </authorList>
    </citation>
    <scope>NUCLEOTIDE SEQUENCE [LARGE SCALE GENOMIC DNA]</scope>
    <source>
        <strain evidence="6 7">16-35-5</strain>
    </source>
</reference>
<dbReference type="GO" id="GO:0009288">
    <property type="term" value="C:bacterial-type flagellum"/>
    <property type="evidence" value="ECO:0007669"/>
    <property type="project" value="UniProtKB-SubCell"/>
</dbReference>
<dbReference type="Proteomes" id="UP000509579">
    <property type="component" value="Chromosome"/>
</dbReference>
<keyword evidence="6" id="KW-0966">Cell projection</keyword>
<dbReference type="Gene3D" id="2.30.220.10">
    <property type="entry name" value="f41 fragment of flagellin, C-terminal domain"/>
    <property type="match status" value="1"/>
</dbReference>
<dbReference type="PANTHER" id="PTHR42792">
    <property type="entry name" value="FLAGELLIN"/>
    <property type="match status" value="1"/>
</dbReference>
<organism evidence="6 7">
    <name type="scientific">Comamonas antarctica</name>
    <dbReference type="NCBI Taxonomy" id="2743470"/>
    <lineage>
        <taxon>Bacteria</taxon>
        <taxon>Pseudomonadati</taxon>
        <taxon>Pseudomonadota</taxon>
        <taxon>Betaproteobacteria</taxon>
        <taxon>Burkholderiales</taxon>
        <taxon>Comamonadaceae</taxon>
        <taxon>Comamonas</taxon>
    </lineage>
</organism>
<dbReference type="PANTHER" id="PTHR42792:SF2">
    <property type="entry name" value="FLAGELLIN"/>
    <property type="match status" value="1"/>
</dbReference>
<dbReference type="InterPro" id="IPR042187">
    <property type="entry name" value="Flagellin_C_sub2"/>
</dbReference>
<evidence type="ECO:0000313" key="6">
    <source>
        <dbReference type="EMBL" id="QKV54507.1"/>
    </source>
</evidence>
<dbReference type="EMBL" id="CP054840">
    <property type="protein sequence ID" value="QKV54507.1"/>
    <property type="molecule type" value="Genomic_DNA"/>
</dbReference>
<feature type="domain" description="Flagellin N-terminal" evidence="4">
    <location>
        <begin position="5"/>
        <end position="142"/>
    </location>
</feature>
<dbReference type="RefSeq" id="WP_175505307.1">
    <property type="nucleotide sequence ID" value="NZ_CP054840.1"/>
</dbReference>
<dbReference type="InterPro" id="IPR046358">
    <property type="entry name" value="Flagellin_C"/>
</dbReference>
<dbReference type="Gene3D" id="6.10.10.10">
    <property type="entry name" value="Flagellar export chaperone, C-terminal domain"/>
    <property type="match status" value="1"/>
</dbReference>
<keyword evidence="7" id="KW-1185">Reference proteome</keyword>
<dbReference type="Gene3D" id="2.170.280.10">
    <property type="entry name" value="f41 fragment of flagellin, middle domain"/>
    <property type="match status" value="1"/>
</dbReference>
<evidence type="ECO:0000256" key="3">
    <source>
        <dbReference type="RuleBase" id="RU362073"/>
    </source>
</evidence>
<comment type="function">
    <text evidence="3">Flagellin is the subunit protein which polymerizes to form the filaments of bacterial flagella.</text>
</comment>
<dbReference type="SUPFAM" id="SSF64518">
    <property type="entry name" value="Phase 1 flagellin"/>
    <property type="match status" value="1"/>
</dbReference>